<feature type="region of interest" description="Disordered" evidence="1">
    <location>
        <begin position="103"/>
        <end position="139"/>
    </location>
</feature>
<proteinExistence type="predicted"/>
<organism evidence="2 3">
    <name type="scientific">Etheostoma spectabile</name>
    <name type="common">orangethroat darter</name>
    <dbReference type="NCBI Taxonomy" id="54343"/>
    <lineage>
        <taxon>Eukaryota</taxon>
        <taxon>Metazoa</taxon>
        <taxon>Chordata</taxon>
        <taxon>Craniata</taxon>
        <taxon>Vertebrata</taxon>
        <taxon>Euteleostomi</taxon>
        <taxon>Actinopterygii</taxon>
        <taxon>Neopterygii</taxon>
        <taxon>Teleostei</taxon>
        <taxon>Neoteleostei</taxon>
        <taxon>Acanthomorphata</taxon>
        <taxon>Eupercaria</taxon>
        <taxon>Perciformes</taxon>
        <taxon>Percoidei</taxon>
        <taxon>Percidae</taxon>
        <taxon>Etheostomatinae</taxon>
        <taxon>Etheostoma</taxon>
    </lineage>
</organism>
<evidence type="ECO:0000256" key="1">
    <source>
        <dbReference type="SAM" id="MobiDB-lite"/>
    </source>
</evidence>
<feature type="compositionally biased region" description="Low complexity" evidence="1">
    <location>
        <begin position="160"/>
        <end position="181"/>
    </location>
</feature>
<feature type="region of interest" description="Disordered" evidence="1">
    <location>
        <begin position="160"/>
        <end position="194"/>
    </location>
</feature>
<reference evidence="2 3" key="1">
    <citation type="submission" date="2019-08" db="EMBL/GenBank/DDBJ databases">
        <title>A chromosome-level genome assembly, high-density linkage maps, and genome scans reveal the genomic architecture of hybrid incompatibilities underlying speciation via character displacement in darters (Percidae: Etheostominae).</title>
        <authorList>
            <person name="Moran R.L."/>
            <person name="Catchen J.M."/>
            <person name="Fuller R.C."/>
        </authorList>
    </citation>
    <scope>NUCLEOTIDE SEQUENCE [LARGE SCALE GENOMIC DNA]</scope>
    <source>
        <strain evidence="2">EspeVRDwgs_2016</strain>
        <tissue evidence="2">Muscle</tissue>
    </source>
</reference>
<comment type="caution">
    <text evidence="2">The sequence shown here is derived from an EMBL/GenBank/DDBJ whole genome shotgun (WGS) entry which is preliminary data.</text>
</comment>
<gene>
    <name evidence="2" type="ORF">FQN60_006850</name>
</gene>
<feature type="compositionally biased region" description="Basic and acidic residues" evidence="1">
    <location>
        <begin position="103"/>
        <end position="121"/>
    </location>
</feature>
<dbReference type="AlphaFoldDB" id="A0A5J5CDD4"/>
<dbReference type="Proteomes" id="UP000327493">
    <property type="component" value="Chromosome 24"/>
</dbReference>
<keyword evidence="3" id="KW-1185">Reference proteome</keyword>
<feature type="non-terminal residue" evidence="2">
    <location>
        <position position="220"/>
    </location>
</feature>
<evidence type="ECO:0000313" key="3">
    <source>
        <dbReference type="Proteomes" id="UP000327493"/>
    </source>
</evidence>
<name>A0A5J5CDD4_9PERO</name>
<protein>
    <submittedName>
        <fullName evidence="2">Uncharacterized protein</fullName>
    </submittedName>
</protein>
<sequence length="220" mass="23778">MLGKVSCLNEYQPSDVVVILRDFMVPGTGAQHCVIPSMAEVRSQAEHRRAEVSPERAAGAGRWQKETREWSLVHGGGSGQDHEAECGDEERASCLVRWCGTDRRDSGPGAEKGPRTERQKGFDPGSRWSIHLGSSLTDPLPPEEAAVLKVARLASGWAVSLSGPRTRGGSSRPRPSRTRSLNQDNTASRASSSPLQACVSTWIHRGMSKGIPFSFSGKSE</sequence>
<feature type="compositionally biased region" description="Polar residues" evidence="1">
    <location>
        <begin position="182"/>
        <end position="194"/>
    </location>
</feature>
<dbReference type="EMBL" id="VOFY01000024">
    <property type="protein sequence ID" value="KAA8579757.1"/>
    <property type="molecule type" value="Genomic_DNA"/>
</dbReference>
<accession>A0A5J5CDD4</accession>
<evidence type="ECO:0000313" key="2">
    <source>
        <dbReference type="EMBL" id="KAA8579757.1"/>
    </source>
</evidence>